<dbReference type="EMBL" id="CAJNOH010006050">
    <property type="protein sequence ID" value="CAF1419114.1"/>
    <property type="molecule type" value="Genomic_DNA"/>
</dbReference>
<comment type="caution">
    <text evidence="2">The sequence shown here is derived from an EMBL/GenBank/DDBJ whole genome shotgun (WGS) entry which is preliminary data.</text>
</comment>
<dbReference type="PANTHER" id="PTHR23084">
    <property type="entry name" value="PHOSPHATIDYLINOSITOL-4-PHOSPHATE 5-KINASE RELATED"/>
    <property type="match status" value="1"/>
</dbReference>
<dbReference type="AlphaFoldDB" id="A0A815M3F6"/>
<evidence type="ECO:0000256" key="1">
    <source>
        <dbReference type="ARBA" id="ARBA00022737"/>
    </source>
</evidence>
<reference evidence="2" key="1">
    <citation type="submission" date="2021-02" db="EMBL/GenBank/DDBJ databases">
        <authorList>
            <person name="Nowell W R."/>
        </authorList>
    </citation>
    <scope>NUCLEOTIDE SEQUENCE</scope>
</reference>
<accession>A0A815M3F6</accession>
<dbReference type="Proteomes" id="UP000663870">
    <property type="component" value="Unassembled WGS sequence"/>
</dbReference>
<keyword evidence="1" id="KW-0677">Repeat</keyword>
<organism evidence="2 4">
    <name type="scientific">Rotaria sordida</name>
    <dbReference type="NCBI Taxonomy" id="392033"/>
    <lineage>
        <taxon>Eukaryota</taxon>
        <taxon>Metazoa</taxon>
        <taxon>Spiralia</taxon>
        <taxon>Gnathifera</taxon>
        <taxon>Rotifera</taxon>
        <taxon>Eurotatoria</taxon>
        <taxon>Bdelloidea</taxon>
        <taxon>Philodinida</taxon>
        <taxon>Philodinidae</taxon>
        <taxon>Rotaria</taxon>
    </lineage>
</organism>
<evidence type="ECO:0000313" key="2">
    <source>
        <dbReference type="EMBL" id="CAF1419114.1"/>
    </source>
</evidence>
<dbReference type="Proteomes" id="UP000663854">
    <property type="component" value="Unassembled WGS sequence"/>
</dbReference>
<protein>
    <submittedName>
        <fullName evidence="2">Uncharacterized protein</fullName>
    </submittedName>
</protein>
<dbReference type="EMBL" id="CAJNOL010007589">
    <property type="protein sequence ID" value="CAF1629658.1"/>
    <property type="molecule type" value="Genomic_DNA"/>
</dbReference>
<name>A0A815M3F6_9BILA</name>
<evidence type="ECO:0000313" key="4">
    <source>
        <dbReference type="Proteomes" id="UP000663854"/>
    </source>
</evidence>
<dbReference type="Gene3D" id="2.20.110.10">
    <property type="entry name" value="Histone H3 K4-specific methyltransferase SET7/9 N-terminal domain"/>
    <property type="match status" value="2"/>
</dbReference>
<dbReference type="PANTHER" id="PTHR23084:SF263">
    <property type="entry name" value="MORN REPEAT-CONTAINING PROTEIN 1"/>
    <property type="match status" value="1"/>
</dbReference>
<evidence type="ECO:0000313" key="3">
    <source>
        <dbReference type="EMBL" id="CAF1629658.1"/>
    </source>
</evidence>
<sequence length="286" mass="32947">MEGKGVKTYADGGSYDGDWHNDSFHGQGVRKWADGDGYSGSWINGKRTGHGVWTWASGDQYDGEWHEDVRTGYGIYKWPSGDVYRGNWVAGNMEGKGVKIYGDGGSYDGDWHNGFFHGQGVRKWANGNEYYGDWNLPKKTLPSDLQSEIEQFFNRDDVSKPCPDKKKHINGHQIRYRLNHITVLHQQFEVNIKIDIDYDTFCRYVPAYIKKPNHDSWGTCLCVLCLNPEMKFEKLQHLKQKFPRIKTALDGLPSDLSTIIKDDDQKKRISTKFNGIERGKYQFIIF</sequence>
<dbReference type="Pfam" id="PF02493">
    <property type="entry name" value="MORN"/>
    <property type="match status" value="6"/>
</dbReference>
<dbReference type="InterPro" id="IPR003409">
    <property type="entry name" value="MORN"/>
</dbReference>
<dbReference type="SMART" id="SM00698">
    <property type="entry name" value="MORN"/>
    <property type="match status" value="5"/>
</dbReference>
<gene>
    <name evidence="3" type="ORF">JXQ802_LOCUS51631</name>
    <name evidence="2" type="ORF">PYM288_LOCUS35382</name>
</gene>
<dbReference type="SUPFAM" id="SSF82185">
    <property type="entry name" value="Histone H3 K4-specific methyltransferase SET7/9 N-terminal domain"/>
    <property type="match status" value="1"/>
</dbReference>
<proteinExistence type="predicted"/>
<evidence type="ECO:0000313" key="5">
    <source>
        <dbReference type="Proteomes" id="UP000663870"/>
    </source>
</evidence>
<keyword evidence="5" id="KW-1185">Reference proteome</keyword>